<reference evidence="1 2" key="1">
    <citation type="journal article" date="2009" name="Stand. Genomic Sci.">
        <title>Complete genome sequence of Pirellula staleyi type strain (ATCC 27377).</title>
        <authorList>
            <person name="Clum A."/>
            <person name="Tindall B.J."/>
            <person name="Sikorski J."/>
            <person name="Ivanova N."/>
            <person name="Mavrommatis K."/>
            <person name="Lucas S."/>
            <person name="Glavina del Rio T."/>
            <person name="Nolan M."/>
            <person name="Chen F."/>
            <person name="Tice H."/>
            <person name="Pitluck S."/>
            <person name="Cheng J.F."/>
            <person name="Chertkov O."/>
            <person name="Brettin T."/>
            <person name="Han C."/>
            <person name="Detter J.C."/>
            <person name="Kuske C."/>
            <person name="Bruce D."/>
            <person name="Goodwin L."/>
            <person name="Ovchinikova G."/>
            <person name="Pati A."/>
            <person name="Mikhailova N."/>
            <person name="Chen A."/>
            <person name="Palaniappan K."/>
            <person name="Land M."/>
            <person name="Hauser L."/>
            <person name="Chang Y.J."/>
            <person name="Jeffries C.D."/>
            <person name="Chain P."/>
            <person name="Rohde M."/>
            <person name="Goker M."/>
            <person name="Bristow J."/>
            <person name="Eisen J.A."/>
            <person name="Markowitz V."/>
            <person name="Hugenholtz P."/>
            <person name="Kyrpides N.C."/>
            <person name="Klenk H.P."/>
            <person name="Lapidus A."/>
        </authorList>
    </citation>
    <scope>NUCLEOTIDE SEQUENCE [LARGE SCALE GENOMIC DNA]</scope>
    <source>
        <strain evidence="2">ATCC 27377 / DSM 6068 / ICPB 4128</strain>
    </source>
</reference>
<dbReference type="KEGG" id="psl:Psta_3058"/>
<dbReference type="HOGENOM" id="CLU_2370393_0_0_0"/>
<dbReference type="STRING" id="530564.Psta_3058"/>
<proteinExistence type="predicted"/>
<dbReference type="Proteomes" id="UP000001887">
    <property type="component" value="Chromosome"/>
</dbReference>
<dbReference type="EMBL" id="CP001848">
    <property type="protein sequence ID" value="ADB17722.1"/>
    <property type="molecule type" value="Genomic_DNA"/>
</dbReference>
<name>D2R9H2_PIRSD</name>
<dbReference type="AlphaFoldDB" id="D2R9H2"/>
<evidence type="ECO:0000313" key="1">
    <source>
        <dbReference type="EMBL" id="ADB17722.1"/>
    </source>
</evidence>
<gene>
    <name evidence="1" type="ordered locus">Psta_3058</name>
</gene>
<keyword evidence="2" id="KW-1185">Reference proteome</keyword>
<sequence>MLKATTTTRARVWGTENAWSLSPVQTADEPNQLCDIELEIQGDDQNGYHLVMSPRGFFPADTWHQTKQDALDTARELLGVLPEVWSKPIRRGLDK</sequence>
<accession>D2R9H2</accession>
<protein>
    <submittedName>
        <fullName evidence="1">Uncharacterized protein</fullName>
    </submittedName>
</protein>
<evidence type="ECO:0000313" key="2">
    <source>
        <dbReference type="Proteomes" id="UP000001887"/>
    </source>
</evidence>
<organism evidence="1 2">
    <name type="scientific">Pirellula staleyi (strain ATCC 27377 / DSM 6068 / ICPB 4128)</name>
    <name type="common">Pirella staleyi</name>
    <dbReference type="NCBI Taxonomy" id="530564"/>
    <lineage>
        <taxon>Bacteria</taxon>
        <taxon>Pseudomonadati</taxon>
        <taxon>Planctomycetota</taxon>
        <taxon>Planctomycetia</taxon>
        <taxon>Pirellulales</taxon>
        <taxon>Pirellulaceae</taxon>
        <taxon>Pirellula</taxon>
    </lineage>
</organism>